<proteinExistence type="predicted"/>
<evidence type="ECO:0000313" key="1">
    <source>
        <dbReference type="EMBL" id="EKC29002.1"/>
    </source>
</evidence>
<organism evidence="1">
    <name type="scientific">Magallana gigas</name>
    <name type="common">Pacific oyster</name>
    <name type="synonym">Crassostrea gigas</name>
    <dbReference type="NCBI Taxonomy" id="29159"/>
    <lineage>
        <taxon>Eukaryota</taxon>
        <taxon>Metazoa</taxon>
        <taxon>Spiralia</taxon>
        <taxon>Lophotrochozoa</taxon>
        <taxon>Mollusca</taxon>
        <taxon>Bivalvia</taxon>
        <taxon>Autobranchia</taxon>
        <taxon>Pteriomorphia</taxon>
        <taxon>Ostreida</taxon>
        <taxon>Ostreoidea</taxon>
        <taxon>Ostreidae</taxon>
        <taxon>Magallana</taxon>
    </lineage>
</organism>
<protein>
    <submittedName>
        <fullName evidence="1">Uncharacterized protein</fullName>
    </submittedName>
</protein>
<dbReference type="InParanoid" id="K1PXN2"/>
<dbReference type="EMBL" id="JH816849">
    <property type="protein sequence ID" value="EKC29002.1"/>
    <property type="molecule type" value="Genomic_DNA"/>
</dbReference>
<name>K1PXN2_MAGGI</name>
<dbReference type="AlphaFoldDB" id="K1PXN2"/>
<sequence length="302" mass="34291">MSKGKKTKFFHRLSFMEEVQGNLGGSFKEHISVACLSRRCFALAQQIMEAYSRWELKQQTNNKVNMMLFAQLPGVKSEDVIFEHLVKLKTKMSKAEFNEELKIFKRDYQEEAERHRVERKAAREISTTSTELRRQNKRLIREKEELSRQLKTLKSKMSSNEVQGAVGESAVNDIYAHDDISDSESDDELNLRLEESNEEMILKKPLHTYGKSLCTRDAPALVKFPVPLVAILTESPGLAGLSLPVYDTARIESHAPLSIECVPDLRQLSPRPSIGKLSSSTPVCISGNCIKHPYALKKTYCD</sequence>
<dbReference type="HOGENOM" id="CLU_922124_0_0_1"/>
<accession>K1PXN2</accession>
<reference evidence="1" key="1">
    <citation type="journal article" date="2012" name="Nature">
        <title>The oyster genome reveals stress adaptation and complexity of shell formation.</title>
        <authorList>
            <person name="Zhang G."/>
            <person name="Fang X."/>
            <person name="Guo X."/>
            <person name="Li L."/>
            <person name="Luo R."/>
            <person name="Xu F."/>
            <person name="Yang P."/>
            <person name="Zhang L."/>
            <person name="Wang X."/>
            <person name="Qi H."/>
            <person name="Xiong Z."/>
            <person name="Que H."/>
            <person name="Xie Y."/>
            <person name="Holland P.W."/>
            <person name="Paps J."/>
            <person name="Zhu Y."/>
            <person name="Wu F."/>
            <person name="Chen Y."/>
            <person name="Wang J."/>
            <person name="Peng C."/>
            <person name="Meng J."/>
            <person name="Yang L."/>
            <person name="Liu J."/>
            <person name="Wen B."/>
            <person name="Zhang N."/>
            <person name="Huang Z."/>
            <person name="Zhu Q."/>
            <person name="Feng Y."/>
            <person name="Mount A."/>
            <person name="Hedgecock D."/>
            <person name="Xu Z."/>
            <person name="Liu Y."/>
            <person name="Domazet-Loso T."/>
            <person name="Du Y."/>
            <person name="Sun X."/>
            <person name="Zhang S."/>
            <person name="Liu B."/>
            <person name="Cheng P."/>
            <person name="Jiang X."/>
            <person name="Li J."/>
            <person name="Fan D."/>
            <person name="Wang W."/>
            <person name="Fu W."/>
            <person name="Wang T."/>
            <person name="Wang B."/>
            <person name="Zhang J."/>
            <person name="Peng Z."/>
            <person name="Li Y."/>
            <person name="Li N."/>
            <person name="Wang J."/>
            <person name="Chen M."/>
            <person name="He Y."/>
            <person name="Tan F."/>
            <person name="Song X."/>
            <person name="Zheng Q."/>
            <person name="Huang R."/>
            <person name="Yang H."/>
            <person name="Du X."/>
            <person name="Chen L."/>
            <person name="Yang M."/>
            <person name="Gaffney P.M."/>
            <person name="Wang S."/>
            <person name="Luo L."/>
            <person name="She Z."/>
            <person name="Ming Y."/>
            <person name="Huang W."/>
            <person name="Zhang S."/>
            <person name="Huang B."/>
            <person name="Zhang Y."/>
            <person name="Qu T."/>
            <person name="Ni P."/>
            <person name="Miao G."/>
            <person name="Wang J."/>
            <person name="Wang Q."/>
            <person name="Steinberg C.E."/>
            <person name="Wang H."/>
            <person name="Li N."/>
            <person name="Qian L."/>
            <person name="Zhang G."/>
            <person name="Li Y."/>
            <person name="Yang H."/>
            <person name="Liu X."/>
            <person name="Wang J."/>
            <person name="Yin Y."/>
            <person name="Wang J."/>
        </authorList>
    </citation>
    <scope>NUCLEOTIDE SEQUENCE [LARGE SCALE GENOMIC DNA]</scope>
    <source>
        <strain evidence="1">05x7-T-G4-1.051#20</strain>
    </source>
</reference>
<gene>
    <name evidence="1" type="ORF">CGI_10015005</name>
</gene>